<protein>
    <submittedName>
        <fullName evidence="1">Arginase</fullName>
    </submittedName>
</protein>
<dbReference type="Gene3D" id="3.40.800.10">
    <property type="entry name" value="Ureohydrolase domain"/>
    <property type="match status" value="1"/>
</dbReference>
<proteinExistence type="predicted"/>
<evidence type="ECO:0000313" key="2">
    <source>
        <dbReference type="Proteomes" id="UP000619295"/>
    </source>
</evidence>
<gene>
    <name evidence="1" type="ORF">IED13_01935</name>
</gene>
<dbReference type="AlphaFoldDB" id="A0A927E424"/>
<keyword evidence="2" id="KW-1185">Reference proteome</keyword>
<dbReference type="RefSeq" id="WP_210323457.1">
    <property type="nucleotide sequence ID" value="NZ_JACXWY010000001.1"/>
</dbReference>
<dbReference type="EMBL" id="JACXWY010000001">
    <property type="protein sequence ID" value="MBD3844443.1"/>
    <property type="molecule type" value="Genomic_DNA"/>
</dbReference>
<dbReference type="SUPFAM" id="SSF52768">
    <property type="entry name" value="Arginase/deacetylase"/>
    <property type="match status" value="1"/>
</dbReference>
<name>A0A927E424_9HYPH</name>
<dbReference type="Proteomes" id="UP000619295">
    <property type="component" value="Unassembled WGS sequence"/>
</dbReference>
<reference evidence="1" key="1">
    <citation type="submission" date="2020-09" db="EMBL/GenBank/DDBJ databases">
        <title>Bosea spartocytisi sp. nov. a root nodule endophyte of Spartocytisus supranubius in the high mountain ecosystem fo the Teide National Park (Canary Islands, Spain).</title>
        <authorList>
            <person name="Pulido-Suarez L."/>
            <person name="Peix A."/>
            <person name="Igual J.M."/>
            <person name="Socas-Perez N."/>
            <person name="Velazquez E."/>
            <person name="Flores-Felix J.D."/>
            <person name="Leon-Barrios M."/>
        </authorList>
    </citation>
    <scope>NUCLEOTIDE SEQUENCE</scope>
    <source>
        <strain evidence="1">SSUT16</strain>
    </source>
</reference>
<evidence type="ECO:0000313" key="1">
    <source>
        <dbReference type="EMBL" id="MBD3844443.1"/>
    </source>
</evidence>
<organism evidence="1 2">
    <name type="scientific">Bosea spartocytisi</name>
    <dbReference type="NCBI Taxonomy" id="2773451"/>
    <lineage>
        <taxon>Bacteria</taxon>
        <taxon>Pseudomonadati</taxon>
        <taxon>Pseudomonadota</taxon>
        <taxon>Alphaproteobacteria</taxon>
        <taxon>Hyphomicrobiales</taxon>
        <taxon>Boseaceae</taxon>
        <taxon>Bosea</taxon>
    </lineage>
</organism>
<sequence length="307" mass="34346">MRLRVIDLDAGVAAQEPLRRRIDAGAATRIDAADLACRLRIVASRDALQSLASRLAPDAGSGREITVTFYGSGDFHHLTASLVSGVEEDVTIVHFDNHPDWVRFPATVNCGAWVNRALELPHVRKVVTIGPCSDDLVRPELQFANLAAVRDGRIALYPWRHQPSRVWGRYGRTACYRQEGGHLHWRNLAEENWSDFLDELVEAIPTRAIWLTIDKDVLGPEDAFTNWDQGEMPLTHLLRAVQRLASARAIRGIDVCGDWSKPRFTDPFRATLAYFDHPKGLKPEPGTLDRNARVNAALIDCFETVLS</sequence>
<accession>A0A927E424</accession>
<comment type="caution">
    <text evidence="1">The sequence shown here is derived from an EMBL/GenBank/DDBJ whole genome shotgun (WGS) entry which is preliminary data.</text>
</comment>
<dbReference type="InterPro" id="IPR023696">
    <property type="entry name" value="Ureohydrolase_dom_sf"/>
</dbReference>